<dbReference type="RefSeq" id="WP_190902061.1">
    <property type="nucleotide sequence ID" value="NZ_JACJTE010000129.1"/>
</dbReference>
<evidence type="ECO:0000259" key="1">
    <source>
        <dbReference type="Pfam" id="PF13175"/>
    </source>
</evidence>
<reference evidence="2 3" key="1">
    <citation type="journal article" date="2020" name="ISME J.">
        <title>Comparative genomics reveals insights into cyanobacterial evolution and habitat adaptation.</title>
        <authorList>
            <person name="Chen M.Y."/>
            <person name="Teng W.K."/>
            <person name="Zhao L."/>
            <person name="Hu C.X."/>
            <person name="Zhou Y.K."/>
            <person name="Han B.P."/>
            <person name="Song L.R."/>
            <person name="Shu W.S."/>
        </authorList>
    </citation>
    <scope>NUCLEOTIDE SEQUENCE [LARGE SCALE GENOMIC DNA]</scope>
    <source>
        <strain evidence="2 3">FACHB-391</strain>
    </source>
</reference>
<comment type="caution">
    <text evidence="2">The sequence shown here is derived from an EMBL/GenBank/DDBJ whole genome shotgun (WGS) entry which is preliminary data.</text>
</comment>
<dbReference type="InterPro" id="IPR027417">
    <property type="entry name" value="P-loop_NTPase"/>
</dbReference>
<dbReference type="Proteomes" id="UP000604661">
    <property type="component" value="Unassembled WGS sequence"/>
</dbReference>
<proteinExistence type="predicted"/>
<sequence>MIIKDVEIKGFWGRSKASASFFEDVTIFIGLNGTGKTTFISLISSVLNVDIVQLSSRANASKY</sequence>
<dbReference type="Pfam" id="PF13175">
    <property type="entry name" value="AAA_15"/>
    <property type="match status" value="1"/>
</dbReference>
<evidence type="ECO:0000313" key="2">
    <source>
        <dbReference type="EMBL" id="MBD2565995.1"/>
    </source>
</evidence>
<accession>A0ABR8F7Z9</accession>
<protein>
    <submittedName>
        <fullName evidence="2">AAA family ATPase</fullName>
    </submittedName>
</protein>
<evidence type="ECO:0000313" key="3">
    <source>
        <dbReference type="Proteomes" id="UP000604661"/>
    </source>
</evidence>
<dbReference type="SUPFAM" id="SSF52540">
    <property type="entry name" value="P-loop containing nucleoside triphosphate hydrolases"/>
    <property type="match status" value="1"/>
</dbReference>
<gene>
    <name evidence="2" type="ORF">H6G95_36705</name>
</gene>
<dbReference type="InterPro" id="IPR041685">
    <property type="entry name" value="AAA_GajA/Old/RecF-like"/>
</dbReference>
<dbReference type="EMBL" id="JACJTE010000129">
    <property type="protein sequence ID" value="MBD2565995.1"/>
    <property type="molecule type" value="Genomic_DNA"/>
</dbReference>
<keyword evidence="3" id="KW-1185">Reference proteome</keyword>
<organism evidence="2 3">
    <name type="scientific">Nostoc linckia FACHB-391</name>
    <dbReference type="NCBI Taxonomy" id="2692906"/>
    <lineage>
        <taxon>Bacteria</taxon>
        <taxon>Bacillati</taxon>
        <taxon>Cyanobacteriota</taxon>
        <taxon>Cyanophyceae</taxon>
        <taxon>Nostocales</taxon>
        <taxon>Nostocaceae</taxon>
        <taxon>Nostoc</taxon>
    </lineage>
</organism>
<dbReference type="Gene3D" id="3.40.50.300">
    <property type="entry name" value="P-loop containing nucleotide triphosphate hydrolases"/>
    <property type="match status" value="1"/>
</dbReference>
<feature type="domain" description="Endonuclease GajA/Old nuclease/RecF-like AAA" evidence="1">
    <location>
        <begin position="1"/>
        <end position="50"/>
    </location>
</feature>
<name>A0ABR8F7Z9_NOSLI</name>